<keyword evidence="6" id="KW-0411">Iron-sulfur</keyword>
<evidence type="ECO:0000313" key="9">
    <source>
        <dbReference type="EMBL" id="RBP00862.1"/>
    </source>
</evidence>
<evidence type="ECO:0000256" key="2">
    <source>
        <dbReference type="ARBA" id="ARBA00022485"/>
    </source>
</evidence>
<dbReference type="Pfam" id="PF06968">
    <property type="entry name" value="BATS"/>
    <property type="match status" value="1"/>
</dbReference>
<evidence type="ECO:0000256" key="4">
    <source>
        <dbReference type="ARBA" id="ARBA00022723"/>
    </source>
</evidence>
<dbReference type="SFLD" id="SFLDG01060">
    <property type="entry name" value="BATS_domain_containing"/>
    <property type="match status" value="1"/>
</dbReference>
<evidence type="ECO:0000256" key="7">
    <source>
        <dbReference type="ARBA" id="ARBA00034078"/>
    </source>
</evidence>
<protein>
    <submittedName>
        <fullName evidence="9">Iron-only hydrogenase maturation protein HydG</fullName>
    </submittedName>
</protein>
<dbReference type="GO" id="GO:0042364">
    <property type="term" value="P:water-soluble vitamin biosynthetic process"/>
    <property type="evidence" value="ECO:0007669"/>
    <property type="project" value="UniProtKB-ARBA"/>
</dbReference>
<keyword evidence="10" id="KW-1185">Reference proteome</keyword>
<dbReference type="InterPro" id="IPR034428">
    <property type="entry name" value="ThiH/NoCL/HydG-like"/>
</dbReference>
<dbReference type="InterPro" id="IPR010722">
    <property type="entry name" value="BATS_dom"/>
</dbReference>
<keyword evidence="2" id="KW-0004">4Fe-4S</keyword>
<dbReference type="SMART" id="SM00729">
    <property type="entry name" value="Elp3"/>
    <property type="match status" value="1"/>
</dbReference>
<comment type="caution">
    <text evidence="9">The sequence shown here is derived from an EMBL/GenBank/DDBJ whole genome shotgun (WGS) entry which is preliminary data.</text>
</comment>
<accession>A0A366EEP5</accession>
<dbReference type="SFLD" id="SFLDG01081">
    <property type="entry name" value="cleavage_of_the_Ca-Cb_bond_in"/>
    <property type="match status" value="1"/>
</dbReference>
<dbReference type="InterPro" id="IPR013785">
    <property type="entry name" value="Aldolase_TIM"/>
</dbReference>
<dbReference type="GO" id="GO:0051539">
    <property type="term" value="F:4 iron, 4 sulfur cluster binding"/>
    <property type="evidence" value="ECO:0007669"/>
    <property type="project" value="UniProtKB-KW"/>
</dbReference>
<dbReference type="Proteomes" id="UP000253529">
    <property type="component" value="Unassembled WGS sequence"/>
</dbReference>
<dbReference type="CDD" id="cd01335">
    <property type="entry name" value="Radical_SAM"/>
    <property type="match status" value="1"/>
</dbReference>
<dbReference type="NCBIfam" id="TIGR03955">
    <property type="entry name" value="rSAM_HydG"/>
    <property type="match status" value="1"/>
</dbReference>
<comment type="cofactor">
    <cofactor evidence="7">
        <name>[2Fe-2S] cluster</name>
        <dbReference type="ChEBI" id="CHEBI:190135"/>
    </cofactor>
</comment>
<dbReference type="InterPro" id="IPR007197">
    <property type="entry name" value="rSAM"/>
</dbReference>
<dbReference type="EMBL" id="QNRK01000066">
    <property type="protein sequence ID" value="RBP00862.1"/>
    <property type="molecule type" value="Genomic_DNA"/>
</dbReference>
<dbReference type="GO" id="GO:0044272">
    <property type="term" value="P:sulfur compound biosynthetic process"/>
    <property type="evidence" value="ECO:0007669"/>
    <property type="project" value="UniProtKB-ARBA"/>
</dbReference>
<dbReference type="InterPro" id="IPR058240">
    <property type="entry name" value="rSAM_sf"/>
</dbReference>
<dbReference type="InterPro" id="IPR024007">
    <property type="entry name" value="FeFe-hyd_mat_HydG"/>
</dbReference>
<evidence type="ECO:0000256" key="5">
    <source>
        <dbReference type="ARBA" id="ARBA00023004"/>
    </source>
</evidence>
<organism evidence="9 10">
    <name type="scientific">Roseiarcus fermentans</name>
    <dbReference type="NCBI Taxonomy" id="1473586"/>
    <lineage>
        <taxon>Bacteria</taxon>
        <taxon>Pseudomonadati</taxon>
        <taxon>Pseudomonadota</taxon>
        <taxon>Alphaproteobacteria</taxon>
        <taxon>Hyphomicrobiales</taxon>
        <taxon>Roseiarcaceae</taxon>
        <taxon>Roseiarcus</taxon>
    </lineage>
</organism>
<dbReference type="AlphaFoldDB" id="A0A366EEP5"/>
<evidence type="ECO:0000256" key="3">
    <source>
        <dbReference type="ARBA" id="ARBA00022691"/>
    </source>
</evidence>
<dbReference type="SFLD" id="SFLDS00029">
    <property type="entry name" value="Radical_SAM"/>
    <property type="match status" value="1"/>
</dbReference>
<keyword evidence="5" id="KW-0408">Iron</keyword>
<dbReference type="SFLD" id="SFLDF00319">
    <property type="entry name" value="Fe_hydrogenase_maturase_(HydG"/>
    <property type="match status" value="1"/>
</dbReference>
<dbReference type="PANTHER" id="PTHR43583:SF2">
    <property type="entry name" value="THIAZOLE BIOSYNTHESIS PROTEIN"/>
    <property type="match status" value="1"/>
</dbReference>
<sequence>MRPDKSDFIDEPLIHRLLAETAATPPAEIEAMIDKASAAKGLDLREVAALIQLEDRALLQKVFQTALAVKQKIYGRRLVLFAPLYLSSYCINDCAYCGYHKGSDAVRKRLTMDEIRDEVKALEKLGHKRLMLDMGEDPVVTPIDYVLEAMKTIYETQENNGEIRRVNVQIAATTVEDYRRLKEAGTGTYVLFQETFHRDTYARMHRKGPKHNYDWHVTALDRAMHGGIDDVGTGVLYGLYDYRFEVVAQMMLVRHLEETFGVGPHTISFPRMRAAAGVDLTAFPHLVGDDDFKKIVAVLRLAVPYTGMIISTREDPEFRDEIIDLGISQMSAGSCVGVGGYKAKLDAFADGRRPPEPDSTPQFQVHDDRTPDEILRHICEAGYIPSYCTACYRNGRTGDRFMELAKSGRIQKVCEPNAILTFKEYLMDYASPETRAVGERTIEKHLAEIPSAAIRRQTVKELKAIENGKRDIFY</sequence>
<proteinExistence type="predicted"/>
<name>A0A366EEP5_9HYPH</name>
<dbReference type="PROSITE" id="PS51918">
    <property type="entry name" value="RADICAL_SAM"/>
    <property type="match status" value="1"/>
</dbReference>
<dbReference type="GO" id="GO:0003824">
    <property type="term" value="F:catalytic activity"/>
    <property type="evidence" value="ECO:0007669"/>
    <property type="project" value="InterPro"/>
</dbReference>
<dbReference type="Gene3D" id="3.20.20.70">
    <property type="entry name" value="Aldolase class I"/>
    <property type="match status" value="1"/>
</dbReference>
<dbReference type="RefSeq" id="WP_210209095.1">
    <property type="nucleotide sequence ID" value="NZ_QNRK01000066.1"/>
</dbReference>
<dbReference type="Pfam" id="PF04055">
    <property type="entry name" value="Radical_SAM"/>
    <property type="match status" value="1"/>
</dbReference>
<evidence type="ECO:0000256" key="6">
    <source>
        <dbReference type="ARBA" id="ARBA00023014"/>
    </source>
</evidence>
<dbReference type="GO" id="GO:0046872">
    <property type="term" value="F:metal ion binding"/>
    <property type="evidence" value="ECO:0007669"/>
    <property type="project" value="UniProtKB-KW"/>
</dbReference>
<feature type="domain" description="Radical SAM core" evidence="8">
    <location>
        <begin position="74"/>
        <end position="313"/>
    </location>
</feature>
<gene>
    <name evidence="9" type="ORF">DFR50_1664</name>
</gene>
<evidence type="ECO:0000313" key="10">
    <source>
        <dbReference type="Proteomes" id="UP000253529"/>
    </source>
</evidence>
<keyword evidence="3" id="KW-0949">S-adenosyl-L-methionine</keyword>
<evidence type="ECO:0000256" key="1">
    <source>
        <dbReference type="ARBA" id="ARBA00001966"/>
    </source>
</evidence>
<dbReference type="SUPFAM" id="SSF102114">
    <property type="entry name" value="Radical SAM enzymes"/>
    <property type="match status" value="1"/>
</dbReference>
<keyword evidence="4" id="KW-0479">Metal-binding</keyword>
<dbReference type="InterPro" id="IPR006638">
    <property type="entry name" value="Elp3/MiaA/NifB-like_rSAM"/>
</dbReference>
<dbReference type="SMART" id="SM00876">
    <property type="entry name" value="BATS"/>
    <property type="match status" value="1"/>
</dbReference>
<reference evidence="9 10" key="1">
    <citation type="submission" date="2018-06" db="EMBL/GenBank/DDBJ databases">
        <title>Genomic Encyclopedia of Type Strains, Phase IV (KMG-IV): sequencing the most valuable type-strain genomes for metagenomic binning, comparative biology and taxonomic classification.</title>
        <authorList>
            <person name="Goeker M."/>
        </authorList>
    </citation>
    <scope>NUCLEOTIDE SEQUENCE [LARGE SCALE GENOMIC DNA]</scope>
    <source>
        <strain evidence="9 10">DSM 24875</strain>
    </source>
</reference>
<dbReference type="PANTHER" id="PTHR43583">
    <property type="entry name" value="2-IMINOACETATE SYNTHASE"/>
    <property type="match status" value="1"/>
</dbReference>
<evidence type="ECO:0000259" key="8">
    <source>
        <dbReference type="PROSITE" id="PS51918"/>
    </source>
</evidence>
<comment type="cofactor">
    <cofactor evidence="1">
        <name>[4Fe-4S] cluster</name>
        <dbReference type="ChEBI" id="CHEBI:49883"/>
    </cofactor>
</comment>